<accession>A0A7I8L6H3</accession>
<name>A0A7I8L6H3_SPIIN</name>
<organism evidence="3 4">
    <name type="scientific">Spirodela intermedia</name>
    <name type="common">Intermediate duckweed</name>
    <dbReference type="NCBI Taxonomy" id="51605"/>
    <lineage>
        <taxon>Eukaryota</taxon>
        <taxon>Viridiplantae</taxon>
        <taxon>Streptophyta</taxon>
        <taxon>Embryophyta</taxon>
        <taxon>Tracheophyta</taxon>
        <taxon>Spermatophyta</taxon>
        <taxon>Magnoliopsida</taxon>
        <taxon>Liliopsida</taxon>
        <taxon>Araceae</taxon>
        <taxon>Lemnoideae</taxon>
        <taxon>Spirodela</taxon>
    </lineage>
</organism>
<keyword evidence="4" id="KW-1185">Reference proteome</keyword>
<protein>
    <submittedName>
        <fullName evidence="3">Uncharacterized protein</fullName>
    </submittedName>
</protein>
<proteinExistence type="predicted"/>
<feature type="compositionally biased region" description="Low complexity" evidence="1">
    <location>
        <begin position="23"/>
        <end position="34"/>
    </location>
</feature>
<sequence>MVEDKEQEQHQQFREMVERSPPKFKSFPSPNALI</sequence>
<evidence type="ECO:0000256" key="1">
    <source>
        <dbReference type="SAM" id="MobiDB-lite"/>
    </source>
</evidence>
<feature type="region of interest" description="Disordered" evidence="1">
    <location>
        <begin position="1"/>
        <end position="34"/>
    </location>
</feature>
<dbReference type="AlphaFoldDB" id="A0A7I8L6H3"/>
<evidence type="ECO:0000313" key="2">
    <source>
        <dbReference type="EMBL" id="CAA2629461.1"/>
    </source>
</evidence>
<reference evidence="3" key="1">
    <citation type="submission" date="2020-02" db="EMBL/GenBank/DDBJ databases">
        <authorList>
            <person name="Scholz U."/>
            <person name="Mascher M."/>
            <person name="Fiebig A."/>
        </authorList>
    </citation>
    <scope>NUCLEOTIDE SEQUENCE</scope>
</reference>
<dbReference type="Proteomes" id="UP000663760">
    <property type="component" value="Chromosome 11"/>
</dbReference>
<dbReference type="EMBL" id="LR743598">
    <property type="protein sequence ID" value="CAA2629461.1"/>
    <property type="molecule type" value="Genomic_DNA"/>
</dbReference>
<gene>
    <name evidence="2" type="ORF">SI7747_11015099</name>
    <name evidence="3" type="ORF">SI8410_11016277</name>
</gene>
<evidence type="ECO:0000313" key="3">
    <source>
        <dbReference type="EMBL" id="CAA7405599.1"/>
    </source>
</evidence>
<dbReference type="EMBL" id="LR746274">
    <property type="protein sequence ID" value="CAA7405599.1"/>
    <property type="molecule type" value="Genomic_DNA"/>
</dbReference>
<feature type="compositionally biased region" description="Basic and acidic residues" evidence="1">
    <location>
        <begin position="7"/>
        <end position="21"/>
    </location>
</feature>
<evidence type="ECO:0000313" key="4">
    <source>
        <dbReference type="Proteomes" id="UP000663760"/>
    </source>
</evidence>